<gene>
    <name evidence="4" type="ORF">BSAL_64330</name>
</gene>
<keyword evidence="1" id="KW-0479">Metal-binding</keyword>
<evidence type="ECO:0000313" key="5">
    <source>
        <dbReference type="Proteomes" id="UP000051952"/>
    </source>
</evidence>
<evidence type="ECO:0000313" key="4">
    <source>
        <dbReference type="EMBL" id="CUF64179.1"/>
    </source>
</evidence>
<evidence type="ECO:0000256" key="2">
    <source>
        <dbReference type="SAM" id="MobiDB-lite"/>
    </source>
</evidence>
<dbReference type="Proteomes" id="UP000051952">
    <property type="component" value="Unassembled WGS sequence"/>
</dbReference>
<feature type="region of interest" description="Disordered" evidence="2">
    <location>
        <begin position="1"/>
        <end position="89"/>
    </location>
</feature>
<feature type="zinc finger region" description="C3H1-type" evidence="1">
    <location>
        <begin position="345"/>
        <end position="373"/>
    </location>
</feature>
<keyword evidence="5" id="KW-1185">Reference proteome</keyword>
<dbReference type="InterPro" id="IPR000571">
    <property type="entry name" value="Znf_CCCH"/>
</dbReference>
<protein>
    <recommendedName>
        <fullName evidence="3">C3H1-type domain-containing protein</fullName>
    </recommendedName>
</protein>
<sequence>MMSEPASPNNSLQQGNEWLKPVDPNEGERKWAQYAAASTPPRRSGVSSLVATPHSGSQLDRGPPPPIPMGESGPPRPNSNSPPATKEAPPQLWAQIEGKLVPVSVGSDGTIVPVRGRQSNSPHIEFESECGEKGFPAPIVPTHTHVWNSQFSHLEQQNAWLLLQQQQQLLFQLQQQQAITTAALAGIAARTQSSPEAWSPSILHPMHQTAEFGSDGSAFVTQSDCGLSGQGSTTVTPTMASDSKAPRASRQDALLTKLKNTTITLPPPPPPPAPEKPFTNTKRKGKLEALMNSLQYTDLLTPSYSGKGQTQSETGVVVETPDDDEITPMSAALGSAATPSSFSPGYKKKACRAYFSSTGCRHSEKCLFSHASPSDEL</sequence>
<accession>A0A0S4IXS9</accession>
<feature type="compositionally biased region" description="Polar residues" evidence="2">
    <location>
        <begin position="45"/>
        <end position="58"/>
    </location>
</feature>
<dbReference type="AlphaFoldDB" id="A0A0S4IXS9"/>
<proteinExistence type="predicted"/>
<evidence type="ECO:0000259" key="3">
    <source>
        <dbReference type="PROSITE" id="PS50103"/>
    </source>
</evidence>
<dbReference type="GO" id="GO:0008270">
    <property type="term" value="F:zinc ion binding"/>
    <property type="evidence" value="ECO:0007669"/>
    <property type="project" value="UniProtKB-KW"/>
</dbReference>
<keyword evidence="1" id="KW-0862">Zinc</keyword>
<feature type="region of interest" description="Disordered" evidence="2">
    <location>
        <begin position="230"/>
        <end position="249"/>
    </location>
</feature>
<feature type="compositionally biased region" description="Low complexity" evidence="2">
    <location>
        <begin position="69"/>
        <end position="83"/>
    </location>
</feature>
<name>A0A0S4IXS9_BODSA</name>
<evidence type="ECO:0000256" key="1">
    <source>
        <dbReference type="PROSITE-ProRule" id="PRU00723"/>
    </source>
</evidence>
<keyword evidence="1" id="KW-0863">Zinc-finger</keyword>
<dbReference type="PROSITE" id="PS50103">
    <property type="entry name" value="ZF_C3H1"/>
    <property type="match status" value="1"/>
</dbReference>
<feature type="domain" description="C3H1-type" evidence="3">
    <location>
        <begin position="345"/>
        <end position="373"/>
    </location>
</feature>
<dbReference type="VEuPathDB" id="TriTrypDB:BSAL_64330"/>
<feature type="compositionally biased region" description="Polar residues" evidence="2">
    <location>
        <begin position="1"/>
        <end position="16"/>
    </location>
</feature>
<reference evidence="5" key="1">
    <citation type="submission" date="2015-09" db="EMBL/GenBank/DDBJ databases">
        <authorList>
            <consortium name="Pathogen Informatics"/>
        </authorList>
    </citation>
    <scope>NUCLEOTIDE SEQUENCE [LARGE SCALE GENOMIC DNA]</scope>
    <source>
        <strain evidence="5">Lake Konstanz</strain>
    </source>
</reference>
<feature type="compositionally biased region" description="Polar residues" evidence="2">
    <location>
        <begin position="230"/>
        <end position="241"/>
    </location>
</feature>
<organism evidence="4 5">
    <name type="scientific">Bodo saltans</name>
    <name type="common">Flagellated protozoan</name>
    <dbReference type="NCBI Taxonomy" id="75058"/>
    <lineage>
        <taxon>Eukaryota</taxon>
        <taxon>Discoba</taxon>
        <taxon>Euglenozoa</taxon>
        <taxon>Kinetoplastea</taxon>
        <taxon>Metakinetoplastina</taxon>
        <taxon>Eubodonida</taxon>
        <taxon>Bodonidae</taxon>
        <taxon>Bodo</taxon>
    </lineage>
</organism>
<dbReference type="EMBL" id="CYKH01000375">
    <property type="protein sequence ID" value="CUF64179.1"/>
    <property type="molecule type" value="Genomic_DNA"/>
</dbReference>